<sequence length="228" mass="25947">MRNFLWDKPGISHGYHLISWEIICAPLASGGLGIRNIWTMNLALLSKWSWRFCTEKDHLWFIIIQEKFGPHKSDWCPNPTLQTHGHSCWRSIAEAGRKMHATCAIKINSGLHTSFWWDHWIDNSSLEENFHPLFKIASLKNGSVYDIISYSNAGPCWNISFSRELKEEEIPILASLLHKIGDPPPASQLADSISWPHSSKGFTVTPKSLLQVAFCWFRPGLSPLGKII</sequence>
<dbReference type="InParanoid" id="A0A200QJL0"/>
<accession>A0A200QJL0</accession>
<organism evidence="1 2">
    <name type="scientific">Macleaya cordata</name>
    <name type="common">Five-seeded plume-poppy</name>
    <name type="synonym">Bocconia cordata</name>
    <dbReference type="NCBI Taxonomy" id="56857"/>
    <lineage>
        <taxon>Eukaryota</taxon>
        <taxon>Viridiplantae</taxon>
        <taxon>Streptophyta</taxon>
        <taxon>Embryophyta</taxon>
        <taxon>Tracheophyta</taxon>
        <taxon>Spermatophyta</taxon>
        <taxon>Magnoliopsida</taxon>
        <taxon>Ranunculales</taxon>
        <taxon>Papaveraceae</taxon>
        <taxon>Papaveroideae</taxon>
        <taxon>Macleaya</taxon>
    </lineage>
</organism>
<protein>
    <recommendedName>
        <fullName evidence="3">Reverse transcriptase zinc-binding domain</fullName>
    </recommendedName>
</protein>
<name>A0A200QJL0_MACCD</name>
<proteinExistence type="predicted"/>
<dbReference type="OMA" id="WEIICAP"/>
<evidence type="ECO:0000313" key="1">
    <source>
        <dbReference type="EMBL" id="OVA10612.1"/>
    </source>
</evidence>
<dbReference type="EMBL" id="MVGT01001863">
    <property type="protein sequence ID" value="OVA10612.1"/>
    <property type="molecule type" value="Genomic_DNA"/>
</dbReference>
<gene>
    <name evidence="1" type="ORF">BVC80_807g9</name>
</gene>
<evidence type="ECO:0008006" key="3">
    <source>
        <dbReference type="Google" id="ProtNLM"/>
    </source>
</evidence>
<dbReference type="Proteomes" id="UP000195402">
    <property type="component" value="Unassembled WGS sequence"/>
</dbReference>
<dbReference type="PANTHER" id="PTHR33116:SF78">
    <property type="entry name" value="OS12G0587133 PROTEIN"/>
    <property type="match status" value="1"/>
</dbReference>
<reference evidence="1 2" key="1">
    <citation type="journal article" date="2017" name="Mol. Plant">
        <title>The Genome of Medicinal Plant Macleaya cordata Provides New Insights into Benzylisoquinoline Alkaloids Metabolism.</title>
        <authorList>
            <person name="Liu X."/>
            <person name="Liu Y."/>
            <person name="Huang P."/>
            <person name="Ma Y."/>
            <person name="Qing Z."/>
            <person name="Tang Q."/>
            <person name="Cao H."/>
            <person name="Cheng P."/>
            <person name="Zheng Y."/>
            <person name="Yuan Z."/>
            <person name="Zhou Y."/>
            <person name="Liu J."/>
            <person name="Tang Z."/>
            <person name="Zhuo Y."/>
            <person name="Zhang Y."/>
            <person name="Yu L."/>
            <person name="Huang J."/>
            <person name="Yang P."/>
            <person name="Peng Q."/>
            <person name="Zhang J."/>
            <person name="Jiang W."/>
            <person name="Zhang Z."/>
            <person name="Lin K."/>
            <person name="Ro D.K."/>
            <person name="Chen X."/>
            <person name="Xiong X."/>
            <person name="Shang Y."/>
            <person name="Huang S."/>
            <person name="Zeng J."/>
        </authorList>
    </citation>
    <scope>NUCLEOTIDE SEQUENCE [LARGE SCALE GENOMIC DNA]</scope>
    <source>
        <strain evidence="2">cv. BLH2017</strain>
        <tissue evidence="1">Root</tissue>
    </source>
</reference>
<dbReference type="OrthoDB" id="1740865at2759"/>
<dbReference type="PANTHER" id="PTHR33116">
    <property type="entry name" value="REVERSE TRANSCRIPTASE ZINC-BINDING DOMAIN-CONTAINING PROTEIN-RELATED-RELATED"/>
    <property type="match status" value="1"/>
</dbReference>
<dbReference type="AlphaFoldDB" id="A0A200QJL0"/>
<comment type="caution">
    <text evidence="1">The sequence shown here is derived from an EMBL/GenBank/DDBJ whole genome shotgun (WGS) entry which is preliminary data.</text>
</comment>
<evidence type="ECO:0000313" key="2">
    <source>
        <dbReference type="Proteomes" id="UP000195402"/>
    </source>
</evidence>
<keyword evidence="2" id="KW-1185">Reference proteome</keyword>